<keyword evidence="2" id="KW-0012">Acyltransferase</keyword>
<gene>
    <name evidence="4" type="ORF">HEB94_004869</name>
</gene>
<dbReference type="CDD" id="cd04301">
    <property type="entry name" value="NAT_SF"/>
    <property type="match status" value="1"/>
</dbReference>
<dbReference type="InterPro" id="IPR050680">
    <property type="entry name" value="YpeA/RimI_acetyltransf"/>
</dbReference>
<dbReference type="GO" id="GO:0016747">
    <property type="term" value="F:acyltransferase activity, transferring groups other than amino-acyl groups"/>
    <property type="evidence" value="ECO:0007669"/>
    <property type="project" value="InterPro"/>
</dbReference>
<dbReference type="SUPFAM" id="SSF55729">
    <property type="entry name" value="Acyl-CoA N-acyltransferases (Nat)"/>
    <property type="match status" value="1"/>
</dbReference>
<dbReference type="Pfam" id="PF00583">
    <property type="entry name" value="Acetyltransf_1"/>
    <property type="match status" value="1"/>
</dbReference>
<keyword evidence="1" id="KW-0808">Transferase</keyword>
<evidence type="ECO:0000259" key="3">
    <source>
        <dbReference type="PROSITE" id="PS51186"/>
    </source>
</evidence>
<feature type="domain" description="N-acetyltransferase" evidence="3">
    <location>
        <begin position="17"/>
        <end position="166"/>
    </location>
</feature>
<dbReference type="PANTHER" id="PTHR43420">
    <property type="entry name" value="ACETYLTRANSFERASE"/>
    <property type="match status" value="1"/>
</dbReference>
<name>A0A927MX13_9ACTN</name>
<sequence>MAPEGLSFSTADSSVAPEISLLFSQAIAYSLGTAKPVVPDSQFVDKLRRRLDAPGTVVVVGKRGDTCVACCFGQPLRLADGQVSEVEAHLSLVAVAPSYWGQGYGTVLMQFAEESFEVAGYIRAQLHVLQANTRARNLYERCGWSFLGAGEPHEDGPQVVYGKQFAAGPQPSEGSAIGAC</sequence>
<dbReference type="GO" id="GO:0005840">
    <property type="term" value="C:ribosome"/>
    <property type="evidence" value="ECO:0007669"/>
    <property type="project" value="UniProtKB-KW"/>
</dbReference>
<evidence type="ECO:0000313" key="4">
    <source>
        <dbReference type="EMBL" id="MBE1608021.1"/>
    </source>
</evidence>
<evidence type="ECO:0000256" key="1">
    <source>
        <dbReference type="ARBA" id="ARBA00022679"/>
    </source>
</evidence>
<evidence type="ECO:0000256" key="2">
    <source>
        <dbReference type="ARBA" id="ARBA00023315"/>
    </source>
</evidence>
<dbReference type="InterPro" id="IPR016181">
    <property type="entry name" value="Acyl_CoA_acyltransferase"/>
</dbReference>
<dbReference type="AlphaFoldDB" id="A0A927MX13"/>
<evidence type="ECO:0000313" key="5">
    <source>
        <dbReference type="Proteomes" id="UP000638648"/>
    </source>
</evidence>
<dbReference type="EMBL" id="JADBEM010000001">
    <property type="protein sequence ID" value="MBE1608021.1"/>
    <property type="molecule type" value="Genomic_DNA"/>
</dbReference>
<keyword evidence="4" id="KW-0687">Ribonucleoprotein</keyword>
<keyword evidence="5" id="KW-1185">Reference proteome</keyword>
<organism evidence="4 5">
    <name type="scientific">Actinopolymorpha pittospori</name>
    <dbReference type="NCBI Taxonomy" id="648752"/>
    <lineage>
        <taxon>Bacteria</taxon>
        <taxon>Bacillati</taxon>
        <taxon>Actinomycetota</taxon>
        <taxon>Actinomycetes</taxon>
        <taxon>Propionibacteriales</taxon>
        <taxon>Actinopolymorphaceae</taxon>
        <taxon>Actinopolymorpha</taxon>
    </lineage>
</organism>
<accession>A0A927MX13</accession>
<keyword evidence="4" id="KW-0689">Ribosomal protein</keyword>
<proteinExistence type="predicted"/>
<dbReference type="InterPro" id="IPR000182">
    <property type="entry name" value="GNAT_dom"/>
</dbReference>
<dbReference type="Gene3D" id="3.40.630.30">
    <property type="match status" value="1"/>
</dbReference>
<reference evidence="4" key="1">
    <citation type="submission" date="2020-10" db="EMBL/GenBank/DDBJ databases">
        <title>Sequencing the genomes of 1000 actinobacteria strains.</title>
        <authorList>
            <person name="Klenk H.-P."/>
        </authorList>
    </citation>
    <scope>NUCLEOTIDE SEQUENCE</scope>
    <source>
        <strain evidence="4">DSM 45354</strain>
    </source>
</reference>
<dbReference type="PROSITE" id="PS51186">
    <property type="entry name" value="GNAT"/>
    <property type="match status" value="1"/>
</dbReference>
<protein>
    <submittedName>
        <fullName evidence="4">Ribosomal protein S18 acetylase RimI-like enzyme</fullName>
    </submittedName>
</protein>
<comment type="caution">
    <text evidence="4">The sequence shown here is derived from an EMBL/GenBank/DDBJ whole genome shotgun (WGS) entry which is preliminary data.</text>
</comment>
<dbReference type="RefSeq" id="WP_192751877.1">
    <property type="nucleotide sequence ID" value="NZ_BAABJL010000040.1"/>
</dbReference>
<dbReference type="Proteomes" id="UP000638648">
    <property type="component" value="Unassembled WGS sequence"/>
</dbReference>